<dbReference type="AlphaFoldDB" id="A0A927MP55"/>
<proteinExistence type="predicted"/>
<reference evidence="3" key="1">
    <citation type="submission" date="2020-10" db="EMBL/GenBank/DDBJ databases">
        <title>Sequencing the genomes of 1000 actinobacteria strains.</title>
        <authorList>
            <person name="Klenk H.-P."/>
        </authorList>
    </citation>
    <scope>NUCLEOTIDE SEQUENCE</scope>
    <source>
        <strain evidence="3">DSM 45354</strain>
    </source>
</reference>
<evidence type="ECO:0000313" key="4">
    <source>
        <dbReference type="Proteomes" id="UP000638648"/>
    </source>
</evidence>
<evidence type="ECO:0000259" key="2">
    <source>
        <dbReference type="Pfam" id="PF07995"/>
    </source>
</evidence>
<dbReference type="EMBL" id="JADBEM010000001">
    <property type="protein sequence ID" value="MBE1604119.1"/>
    <property type="molecule type" value="Genomic_DNA"/>
</dbReference>
<accession>A0A927MP55</accession>
<name>A0A927MP55_9ACTN</name>
<dbReference type="SUPFAM" id="SSF50952">
    <property type="entry name" value="Soluble quinoprotein glucose dehydrogenase"/>
    <property type="match status" value="1"/>
</dbReference>
<dbReference type="Proteomes" id="UP000638648">
    <property type="component" value="Unassembled WGS sequence"/>
</dbReference>
<dbReference type="Pfam" id="PF07995">
    <property type="entry name" value="GSDH"/>
    <property type="match status" value="1"/>
</dbReference>
<dbReference type="InterPro" id="IPR011042">
    <property type="entry name" value="6-blade_b-propeller_TolB-like"/>
</dbReference>
<dbReference type="InterPro" id="IPR012938">
    <property type="entry name" value="Glc/Sorbosone_DH"/>
</dbReference>
<organism evidence="3 4">
    <name type="scientific">Actinopolymorpha pittospori</name>
    <dbReference type="NCBI Taxonomy" id="648752"/>
    <lineage>
        <taxon>Bacteria</taxon>
        <taxon>Bacillati</taxon>
        <taxon>Actinomycetota</taxon>
        <taxon>Actinomycetes</taxon>
        <taxon>Propionibacteriales</taxon>
        <taxon>Actinopolymorphaceae</taxon>
        <taxon>Actinopolymorpha</taxon>
    </lineage>
</organism>
<feature type="chain" id="PRO_5036965749" evidence="1">
    <location>
        <begin position="35"/>
        <end position="423"/>
    </location>
</feature>
<feature type="domain" description="Glucose/Sorbosone dehydrogenase" evidence="2">
    <location>
        <begin position="75"/>
        <end position="412"/>
    </location>
</feature>
<dbReference type="Gene3D" id="2.120.10.30">
    <property type="entry name" value="TolB, C-terminal domain"/>
    <property type="match status" value="1"/>
</dbReference>
<gene>
    <name evidence="3" type="ORF">HEB94_000967</name>
</gene>
<sequence length="423" mass="45209">MTGSSGSRRFTGRTRMAAALAALIVPLAGSSALAAQASASTPSTAKTTPDPSQLTVSTTAVASNLGRISAMVAPDDGSNRMLVVDKSGVVRVFRPGEGVAPQPYLDITNRVNINGNERGLLGIATSPNFRETRTLFIVYTALPDGAVTLSRFKLADPAQSTVPSGTEEVLIIQPHAQFSNHNGGQIAFGPDGYLYWSLGDGGGSGDPFDTAQDLTQLLGKVLRLDVMHVCDGRLYCIPRDNPFARSRNARPEIWAYGLRNPWRFSFDQADGSLWIGDVGQNQTEEVDRLAAKQRAANLGWSCKEGPNLFNETRCLDREKYVDPVFSYQSGGSAPECSVTGGFVYRGAEFADIAAGIYVATDYCTGKSWGIQRRTNGSVRTAEIGSLPARITTFGVDSDGEIYAGTDSIGGSISELHKVTFSKR</sequence>
<dbReference type="RefSeq" id="WP_202896116.1">
    <property type="nucleotide sequence ID" value="NZ_BAABJL010000072.1"/>
</dbReference>
<evidence type="ECO:0000313" key="3">
    <source>
        <dbReference type="EMBL" id="MBE1604119.1"/>
    </source>
</evidence>
<comment type="caution">
    <text evidence="3">The sequence shown here is derived from an EMBL/GenBank/DDBJ whole genome shotgun (WGS) entry which is preliminary data.</text>
</comment>
<feature type="signal peptide" evidence="1">
    <location>
        <begin position="1"/>
        <end position="34"/>
    </location>
</feature>
<dbReference type="InterPro" id="IPR011041">
    <property type="entry name" value="Quinoprot_gluc/sorb_DH_b-prop"/>
</dbReference>
<dbReference type="PANTHER" id="PTHR19328:SF75">
    <property type="entry name" value="ALDOSE SUGAR DEHYDROGENASE YLII"/>
    <property type="match status" value="1"/>
</dbReference>
<keyword evidence="4" id="KW-1185">Reference proteome</keyword>
<keyword evidence="1" id="KW-0732">Signal</keyword>
<dbReference type="PANTHER" id="PTHR19328">
    <property type="entry name" value="HEDGEHOG-INTERACTING PROTEIN"/>
    <property type="match status" value="1"/>
</dbReference>
<evidence type="ECO:0000256" key="1">
    <source>
        <dbReference type="SAM" id="SignalP"/>
    </source>
</evidence>
<protein>
    <submittedName>
        <fullName evidence="3">Glucose/arabinose dehydrogenase</fullName>
    </submittedName>
</protein>